<evidence type="ECO:0000256" key="2">
    <source>
        <dbReference type="SAM" id="MobiDB-lite"/>
    </source>
</evidence>
<dbReference type="InterPro" id="IPR029058">
    <property type="entry name" value="AB_hydrolase_fold"/>
</dbReference>
<protein>
    <submittedName>
        <fullName evidence="4">Alpha/beta-hydrolase</fullName>
    </submittedName>
</protein>
<gene>
    <name evidence="4" type="ORF">NA56DRAFT_604056</name>
</gene>
<reference evidence="4 5" key="1">
    <citation type="submission" date="2016-05" db="EMBL/GenBank/DDBJ databases">
        <title>A degradative enzymes factory behind the ericoid mycorrhizal symbiosis.</title>
        <authorList>
            <consortium name="DOE Joint Genome Institute"/>
            <person name="Martino E."/>
            <person name="Morin E."/>
            <person name="Grelet G."/>
            <person name="Kuo A."/>
            <person name="Kohler A."/>
            <person name="Daghino S."/>
            <person name="Barry K."/>
            <person name="Choi C."/>
            <person name="Cichocki N."/>
            <person name="Clum A."/>
            <person name="Copeland A."/>
            <person name="Hainaut M."/>
            <person name="Haridas S."/>
            <person name="Labutti K."/>
            <person name="Lindquist E."/>
            <person name="Lipzen A."/>
            <person name="Khouja H.-R."/>
            <person name="Murat C."/>
            <person name="Ohm R."/>
            <person name="Olson A."/>
            <person name="Spatafora J."/>
            <person name="Veneault-Fourrey C."/>
            <person name="Henrissat B."/>
            <person name="Grigoriev I."/>
            <person name="Martin F."/>
            <person name="Perotto S."/>
        </authorList>
    </citation>
    <scope>NUCLEOTIDE SEQUENCE [LARGE SCALE GENOMIC DNA]</scope>
    <source>
        <strain evidence="4 5">UAMH 7357</strain>
    </source>
</reference>
<proteinExistence type="predicted"/>
<dbReference type="Pfam" id="PF07859">
    <property type="entry name" value="Abhydrolase_3"/>
    <property type="match status" value="2"/>
</dbReference>
<feature type="compositionally biased region" description="Basic and acidic residues" evidence="2">
    <location>
        <begin position="662"/>
        <end position="679"/>
    </location>
</feature>
<keyword evidence="1 4" id="KW-0378">Hydrolase</keyword>
<feature type="domain" description="Alpha/beta hydrolase fold-3" evidence="3">
    <location>
        <begin position="373"/>
        <end position="423"/>
    </location>
</feature>
<dbReference type="Gene3D" id="3.40.50.1820">
    <property type="entry name" value="alpha/beta hydrolase"/>
    <property type="match status" value="1"/>
</dbReference>
<evidence type="ECO:0000313" key="5">
    <source>
        <dbReference type="Proteomes" id="UP000235672"/>
    </source>
</evidence>
<feature type="compositionally biased region" description="Basic residues" evidence="2">
    <location>
        <begin position="713"/>
        <end position="722"/>
    </location>
</feature>
<feature type="compositionally biased region" description="Low complexity" evidence="2">
    <location>
        <begin position="652"/>
        <end position="661"/>
    </location>
</feature>
<dbReference type="InterPro" id="IPR013094">
    <property type="entry name" value="AB_hydrolase_3"/>
</dbReference>
<feature type="compositionally biased region" description="Low complexity" evidence="2">
    <location>
        <begin position="326"/>
        <end position="337"/>
    </location>
</feature>
<feature type="compositionally biased region" description="Polar residues" evidence="2">
    <location>
        <begin position="338"/>
        <end position="350"/>
    </location>
</feature>
<organism evidence="4 5">
    <name type="scientific">Hyaloscypha hepaticicola</name>
    <dbReference type="NCBI Taxonomy" id="2082293"/>
    <lineage>
        <taxon>Eukaryota</taxon>
        <taxon>Fungi</taxon>
        <taxon>Dikarya</taxon>
        <taxon>Ascomycota</taxon>
        <taxon>Pezizomycotina</taxon>
        <taxon>Leotiomycetes</taxon>
        <taxon>Helotiales</taxon>
        <taxon>Hyaloscyphaceae</taxon>
        <taxon>Hyaloscypha</taxon>
    </lineage>
</organism>
<feature type="region of interest" description="Disordered" evidence="2">
    <location>
        <begin position="858"/>
        <end position="892"/>
    </location>
</feature>
<sequence>MVMNTATVGAAVTPAVVETFFSHYLNRKPLHQKPTAHISYDEGLHLIRKFLVYASHHTVEEVQHFTAQWVPHPRWVKVDELKIPEEYITKSAQAIQEQLGHHGIEKVGGKTWWQWRRAGSELAAEWIEMRADYEERKRTNNAGTRVMLYVHGGAYFFGSVDEHRYQMQRHARKLKARVFSPRYRLAPQFPFPCGLQDCLAAYLYLLTVQDPSHIILAGDSAGGGMVLSMMVILRDRGIPLPAGAILISPWCDLTHSFPSVAGDNPLDYVPPHGFQQKPSASWPPPNSDDMLAIEEGLIKDLSHNDRSKHHQSEADAVQGFHVDTHPNPATQNANAATGSTTNGNIPTANTIPGSGQNLSIMIDGKLVEIKDQIQMYASNHLISHPMVSPILQPSLGGLPPLLILTGGGEMLRDEQIYVAHKAANPAKFPPGDAYLDENPHDDNRSQVNQWKPTDVQLQVWDDLCHVAPTLSFTRPAKYMYRSVAQFGAWALARAQKTEIEILDDDNVSIISKSDSEEYDATVEKEKAEAGSKTVGKAGDALPPFKSHMIRQRVDRHGIISPLEPESELPGCTLSPSEIGVIKEGPVKKWMTAKREWDTKYASAKRRVQRQRAREMAQGYEQFGDGEVPPPSALAGRRKTGDDLREKKKERSWGMSLWSLWGSKHDEETMQREQEADKAPETTVASADDGAGARPLHDTETNQGKLLDQGTKPSHSRSRSRRRTVTDQHQTETQNEVDENTPAADLLALKNETLGQPSDNHLTPEFAAKGTTPAILIRAPTNEEYDLKRPKAGGIAFPFSIQGHNASASMTTLTSEIGVAPIDDVRTKGVMKSGVTENGADIHAANGTGSSTEEAKAMRENEQSVNGMTISEKGKEKENEMPASSTDSDKVVENGQVVSAERPPLETFVTAASSFPTL</sequence>
<keyword evidence="5" id="KW-1185">Reference proteome</keyword>
<feature type="region of interest" description="Disordered" evidence="2">
    <location>
        <begin position="606"/>
        <end position="741"/>
    </location>
</feature>
<evidence type="ECO:0000313" key="4">
    <source>
        <dbReference type="EMBL" id="PMD18811.1"/>
    </source>
</evidence>
<dbReference type="Proteomes" id="UP000235672">
    <property type="component" value="Unassembled WGS sequence"/>
</dbReference>
<dbReference type="InterPro" id="IPR050300">
    <property type="entry name" value="GDXG_lipolytic_enzyme"/>
</dbReference>
<dbReference type="EMBL" id="KZ613492">
    <property type="protein sequence ID" value="PMD18811.1"/>
    <property type="molecule type" value="Genomic_DNA"/>
</dbReference>
<feature type="domain" description="Alpha/beta hydrolase fold-3" evidence="3">
    <location>
        <begin position="147"/>
        <end position="260"/>
    </location>
</feature>
<evidence type="ECO:0000259" key="3">
    <source>
        <dbReference type="Pfam" id="PF07859"/>
    </source>
</evidence>
<dbReference type="AlphaFoldDB" id="A0A2J6PXR3"/>
<dbReference type="OrthoDB" id="2336090at2759"/>
<accession>A0A2J6PXR3</accession>
<dbReference type="STRING" id="1745343.A0A2J6PXR3"/>
<evidence type="ECO:0000256" key="1">
    <source>
        <dbReference type="ARBA" id="ARBA00022801"/>
    </source>
</evidence>
<dbReference type="PANTHER" id="PTHR48081:SF19">
    <property type="entry name" value="AB HYDROLASE SUPERFAMILY PROTEIN C4A8.06C"/>
    <property type="match status" value="1"/>
</dbReference>
<feature type="compositionally biased region" description="Basic and acidic residues" evidence="2">
    <location>
        <begin position="638"/>
        <end position="651"/>
    </location>
</feature>
<dbReference type="PANTHER" id="PTHR48081">
    <property type="entry name" value="AB HYDROLASE SUPERFAMILY PROTEIN C4A8.06C"/>
    <property type="match status" value="1"/>
</dbReference>
<feature type="region of interest" description="Disordered" evidence="2">
    <location>
        <begin position="321"/>
        <end position="350"/>
    </location>
</feature>
<dbReference type="GO" id="GO:0016787">
    <property type="term" value="F:hydrolase activity"/>
    <property type="evidence" value="ECO:0007669"/>
    <property type="project" value="UniProtKB-KW"/>
</dbReference>
<dbReference type="SUPFAM" id="SSF53474">
    <property type="entry name" value="alpha/beta-Hydrolases"/>
    <property type="match status" value="1"/>
</dbReference>
<name>A0A2J6PXR3_9HELO</name>